<dbReference type="GO" id="GO:0016620">
    <property type="term" value="F:oxidoreductase activity, acting on the aldehyde or oxo group of donors, NAD or NADP as acceptor"/>
    <property type="evidence" value="ECO:0007669"/>
    <property type="project" value="InterPro"/>
</dbReference>
<dbReference type="Pfam" id="PF00171">
    <property type="entry name" value="Aldedh"/>
    <property type="match status" value="1"/>
</dbReference>
<keyword evidence="6" id="KW-1185">Reference proteome</keyword>
<evidence type="ECO:0000256" key="2">
    <source>
        <dbReference type="ARBA" id="ARBA00023002"/>
    </source>
</evidence>
<dbReference type="PANTHER" id="PTHR42804">
    <property type="entry name" value="ALDEHYDE DEHYDROGENASE"/>
    <property type="match status" value="1"/>
</dbReference>
<organism evidence="5 6">
    <name type="scientific">Streptomyces sulfonofaciens</name>
    <dbReference type="NCBI Taxonomy" id="68272"/>
    <lineage>
        <taxon>Bacteria</taxon>
        <taxon>Bacillati</taxon>
        <taxon>Actinomycetota</taxon>
        <taxon>Actinomycetes</taxon>
        <taxon>Kitasatosporales</taxon>
        <taxon>Streptomycetaceae</taxon>
        <taxon>Streptomyces</taxon>
    </lineage>
</organism>
<evidence type="ECO:0000313" key="5">
    <source>
        <dbReference type="EMBL" id="GHH73532.1"/>
    </source>
</evidence>
<dbReference type="SUPFAM" id="SSF53720">
    <property type="entry name" value="ALDH-like"/>
    <property type="match status" value="1"/>
</dbReference>
<evidence type="ECO:0000256" key="3">
    <source>
        <dbReference type="SAM" id="MobiDB-lite"/>
    </source>
</evidence>
<reference evidence="5" key="1">
    <citation type="journal article" date="2014" name="Int. J. Syst. Evol. Microbiol.">
        <title>Complete genome sequence of Corynebacterium casei LMG S-19264T (=DSM 44701T), isolated from a smear-ripened cheese.</title>
        <authorList>
            <consortium name="US DOE Joint Genome Institute (JGI-PGF)"/>
            <person name="Walter F."/>
            <person name="Albersmeier A."/>
            <person name="Kalinowski J."/>
            <person name="Ruckert C."/>
        </authorList>
    </citation>
    <scope>NUCLEOTIDE SEQUENCE</scope>
    <source>
        <strain evidence="5">JCM 5069</strain>
    </source>
</reference>
<evidence type="ECO:0000313" key="6">
    <source>
        <dbReference type="Proteomes" id="UP000603708"/>
    </source>
</evidence>
<feature type="domain" description="Aldehyde dehydrogenase" evidence="4">
    <location>
        <begin position="37"/>
        <end position="114"/>
    </location>
</feature>
<dbReference type="InterPro" id="IPR015590">
    <property type="entry name" value="Aldehyde_DH_dom"/>
</dbReference>
<dbReference type="EMBL" id="BNCD01000003">
    <property type="protein sequence ID" value="GHH73532.1"/>
    <property type="molecule type" value="Genomic_DNA"/>
</dbReference>
<feature type="region of interest" description="Disordered" evidence="3">
    <location>
        <begin position="117"/>
        <end position="137"/>
    </location>
</feature>
<evidence type="ECO:0000256" key="1">
    <source>
        <dbReference type="ARBA" id="ARBA00009986"/>
    </source>
</evidence>
<gene>
    <name evidence="5" type="ORF">GCM10018793_12260</name>
</gene>
<dbReference type="PANTHER" id="PTHR42804:SF1">
    <property type="entry name" value="ALDEHYDE DEHYDROGENASE-RELATED"/>
    <property type="match status" value="1"/>
</dbReference>
<name>A0A919FW40_9ACTN</name>
<dbReference type="InterPro" id="IPR016163">
    <property type="entry name" value="Ald_DH_C"/>
</dbReference>
<evidence type="ECO:0000259" key="4">
    <source>
        <dbReference type="Pfam" id="PF00171"/>
    </source>
</evidence>
<dbReference type="InterPro" id="IPR016161">
    <property type="entry name" value="Ald_DH/histidinol_DH"/>
</dbReference>
<dbReference type="AlphaFoldDB" id="A0A919FW40"/>
<feature type="compositionally biased region" description="Basic residues" evidence="3">
    <location>
        <begin position="124"/>
        <end position="133"/>
    </location>
</feature>
<dbReference type="InterPro" id="IPR016162">
    <property type="entry name" value="Ald_DH_N"/>
</dbReference>
<accession>A0A919FW40</accession>
<dbReference type="Gene3D" id="3.40.309.10">
    <property type="entry name" value="Aldehyde Dehydrogenase, Chain A, domain 2"/>
    <property type="match status" value="1"/>
</dbReference>
<sequence length="163" mass="17538">MGAPATTAYRANVWATGRLTGVQWPRLHRFHRGCRRIVLGVVEGARLVTGDTRTPERPEGGHHVRPTLFADVESALRIAREEDFGPVLIVIPFDDEDGPVRIANDSKYGLAGGVSPGGCPSTASHRHRRRLRGGAKSSGIGREFGATGLAQYIEYKTIAAIAA</sequence>
<dbReference type="Gene3D" id="3.40.605.10">
    <property type="entry name" value="Aldehyde Dehydrogenase, Chain A, domain 1"/>
    <property type="match status" value="1"/>
</dbReference>
<reference evidence="5" key="2">
    <citation type="submission" date="2020-09" db="EMBL/GenBank/DDBJ databases">
        <authorList>
            <person name="Sun Q."/>
            <person name="Ohkuma M."/>
        </authorList>
    </citation>
    <scope>NUCLEOTIDE SEQUENCE</scope>
    <source>
        <strain evidence="5">JCM 5069</strain>
    </source>
</reference>
<protein>
    <recommendedName>
        <fullName evidence="4">Aldehyde dehydrogenase domain-containing protein</fullName>
    </recommendedName>
</protein>
<proteinExistence type="inferred from homology"/>
<keyword evidence="2" id="KW-0560">Oxidoreductase</keyword>
<comment type="similarity">
    <text evidence="1">Belongs to the aldehyde dehydrogenase family.</text>
</comment>
<comment type="caution">
    <text evidence="5">The sequence shown here is derived from an EMBL/GenBank/DDBJ whole genome shotgun (WGS) entry which is preliminary data.</text>
</comment>
<dbReference type="Proteomes" id="UP000603708">
    <property type="component" value="Unassembled WGS sequence"/>
</dbReference>